<name>A0A0A9GL61_ARUDO</name>
<keyword evidence="1" id="KW-1133">Transmembrane helix</keyword>
<reference evidence="2" key="1">
    <citation type="submission" date="2014-09" db="EMBL/GenBank/DDBJ databases">
        <authorList>
            <person name="Magalhaes I.L.F."/>
            <person name="Oliveira U."/>
            <person name="Santos F.R."/>
            <person name="Vidigal T.H.D.A."/>
            <person name="Brescovit A.D."/>
            <person name="Santos A.J."/>
        </authorList>
    </citation>
    <scope>NUCLEOTIDE SEQUENCE</scope>
    <source>
        <tissue evidence="2">Shoot tissue taken approximately 20 cm above the soil surface</tissue>
    </source>
</reference>
<dbReference type="EMBL" id="GBRH01173787">
    <property type="protein sequence ID" value="JAE24109.1"/>
    <property type="molecule type" value="Transcribed_RNA"/>
</dbReference>
<feature type="transmembrane region" description="Helical" evidence="1">
    <location>
        <begin position="12"/>
        <end position="30"/>
    </location>
</feature>
<reference evidence="2" key="2">
    <citation type="journal article" date="2015" name="Data Brief">
        <title>Shoot transcriptome of the giant reed, Arundo donax.</title>
        <authorList>
            <person name="Barrero R.A."/>
            <person name="Guerrero F.D."/>
            <person name="Moolhuijzen P."/>
            <person name="Goolsby J.A."/>
            <person name="Tidwell J."/>
            <person name="Bellgard S.E."/>
            <person name="Bellgard M.I."/>
        </authorList>
    </citation>
    <scope>NUCLEOTIDE SEQUENCE</scope>
    <source>
        <tissue evidence="2">Shoot tissue taken approximately 20 cm above the soil surface</tissue>
    </source>
</reference>
<proteinExistence type="predicted"/>
<keyword evidence="1" id="KW-0812">Transmembrane</keyword>
<protein>
    <submittedName>
        <fullName evidence="2">Uncharacterized protein</fullName>
    </submittedName>
</protein>
<accession>A0A0A9GL61</accession>
<keyword evidence="1" id="KW-0472">Membrane</keyword>
<dbReference type="AlphaFoldDB" id="A0A0A9GL61"/>
<evidence type="ECO:0000313" key="2">
    <source>
        <dbReference type="EMBL" id="JAE24109.1"/>
    </source>
</evidence>
<sequence length="31" mass="3847">MEKYIWRCYTKPTYILLYYIILFLKIVSTGI</sequence>
<evidence type="ECO:0000256" key="1">
    <source>
        <dbReference type="SAM" id="Phobius"/>
    </source>
</evidence>
<organism evidence="2">
    <name type="scientific">Arundo donax</name>
    <name type="common">Giant reed</name>
    <name type="synonym">Donax arundinaceus</name>
    <dbReference type="NCBI Taxonomy" id="35708"/>
    <lineage>
        <taxon>Eukaryota</taxon>
        <taxon>Viridiplantae</taxon>
        <taxon>Streptophyta</taxon>
        <taxon>Embryophyta</taxon>
        <taxon>Tracheophyta</taxon>
        <taxon>Spermatophyta</taxon>
        <taxon>Magnoliopsida</taxon>
        <taxon>Liliopsida</taxon>
        <taxon>Poales</taxon>
        <taxon>Poaceae</taxon>
        <taxon>PACMAD clade</taxon>
        <taxon>Arundinoideae</taxon>
        <taxon>Arundineae</taxon>
        <taxon>Arundo</taxon>
    </lineage>
</organism>